<gene>
    <name evidence="1" type="ORF">X943_002807</name>
</gene>
<comment type="caution">
    <text evidence="1">The sequence shown here is derived from an EMBL/GenBank/DDBJ whole genome shotgun (WGS) entry which is preliminary data.</text>
</comment>
<evidence type="ECO:0000313" key="1">
    <source>
        <dbReference type="EMBL" id="KAK1936332.1"/>
    </source>
</evidence>
<protein>
    <submittedName>
        <fullName evidence="1">Uncharacterized protein</fullName>
    </submittedName>
</protein>
<reference evidence="1" key="2">
    <citation type="submission" date="2021-05" db="EMBL/GenBank/DDBJ databases">
        <authorList>
            <person name="Pain A."/>
        </authorList>
    </citation>
    <scope>NUCLEOTIDE SEQUENCE</scope>
    <source>
        <strain evidence="1">1802A</strain>
    </source>
</reference>
<organism evidence="1 2">
    <name type="scientific">Babesia divergens</name>
    <dbReference type="NCBI Taxonomy" id="32595"/>
    <lineage>
        <taxon>Eukaryota</taxon>
        <taxon>Sar</taxon>
        <taxon>Alveolata</taxon>
        <taxon>Apicomplexa</taxon>
        <taxon>Aconoidasida</taxon>
        <taxon>Piroplasmida</taxon>
        <taxon>Babesiidae</taxon>
        <taxon>Babesia</taxon>
    </lineage>
</organism>
<proteinExistence type="predicted"/>
<dbReference type="EMBL" id="JAHBMH010000044">
    <property type="protein sequence ID" value="KAK1936332.1"/>
    <property type="molecule type" value="Genomic_DNA"/>
</dbReference>
<evidence type="ECO:0000313" key="2">
    <source>
        <dbReference type="Proteomes" id="UP001195914"/>
    </source>
</evidence>
<keyword evidence="2" id="KW-1185">Reference proteome</keyword>
<accession>A0AAD9GDC7</accession>
<dbReference type="AlphaFoldDB" id="A0AAD9GDC7"/>
<reference evidence="1" key="1">
    <citation type="journal article" date="2014" name="Nucleic Acids Res.">
        <title>The evolutionary dynamics of variant antigen genes in Babesia reveal a history of genomic innovation underlying host-parasite interaction.</title>
        <authorList>
            <person name="Jackson A.P."/>
            <person name="Otto T.D."/>
            <person name="Darby A."/>
            <person name="Ramaprasad A."/>
            <person name="Xia D."/>
            <person name="Echaide I.E."/>
            <person name="Farber M."/>
            <person name="Gahlot S."/>
            <person name="Gamble J."/>
            <person name="Gupta D."/>
            <person name="Gupta Y."/>
            <person name="Jackson L."/>
            <person name="Malandrin L."/>
            <person name="Malas T.B."/>
            <person name="Moussa E."/>
            <person name="Nair M."/>
            <person name="Reid A.J."/>
            <person name="Sanders M."/>
            <person name="Sharma J."/>
            <person name="Tracey A."/>
            <person name="Quail M.A."/>
            <person name="Weir W."/>
            <person name="Wastling J.M."/>
            <person name="Hall N."/>
            <person name="Willadsen P."/>
            <person name="Lingelbach K."/>
            <person name="Shiels B."/>
            <person name="Tait A."/>
            <person name="Berriman M."/>
            <person name="Allred D.R."/>
            <person name="Pain A."/>
        </authorList>
    </citation>
    <scope>NUCLEOTIDE SEQUENCE</scope>
    <source>
        <strain evidence="1">1802A</strain>
    </source>
</reference>
<name>A0AAD9GDC7_BABDI</name>
<dbReference type="Proteomes" id="UP001195914">
    <property type="component" value="Unassembled WGS sequence"/>
</dbReference>
<sequence>MEDMLQLLQSFITLDFRCSKVLRVRLIHSH</sequence>